<dbReference type="InterPro" id="IPR052189">
    <property type="entry name" value="L-asp_N-monooxygenase_NS-form"/>
</dbReference>
<sequence length="208" mass="22499">MLALWRRVRAAARAAAAEGQPWQAVLDGVRPQVQRIWQGWPPAERARFQRHARSAWNLHRHRLAPEVAARLAAELEGGGLRGLAARLLRWEPEGEGVRATLRHRGGAERVRDFARIILCTGPEGGQAWREAAPLRALLAEGRLAEDGLGLASDAECRALDAAGQTVPGLSVLGPLTRGRLWEVTAVPEIRAQAAALADRIAGGKSKNP</sequence>
<dbReference type="EMBL" id="ADVL01000003">
    <property type="protein sequence ID" value="EFH13771.1"/>
    <property type="molecule type" value="Genomic_DNA"/>
</dbReference>
<reference evidence="1 2" key="1">
    <citation type="submission" date="2010-04" db="EMBL/GenBank/DDBJ databases">
        <authorList>
            <person name="Qin X."/>
            <person name="Bachman B."/>
            <person name="Battles P."/>
            <person name="Bell A."/>
            <person name="Bess C."/>
            <person name="Bickham C."/>
            <person name="Chaboub L."/>
            <person name="Chen D."/>
            <person name="Coyle M."/>
            <person name="Deiros D.R."/>
            <person name="Dinh H."/>
            <person name="Forbes L."/>
            <person name="Fowler G."/>
            <person name="Francisco L."/>
            <person name="Fu Q."/>
            <person name="Gubbala S."/>
            <person name="Hale W."/>
            <person name="Han Y."/>
            <person name="Hemphill L."/>
            <person name="Highlander S.K."/>
            <person name="Hirani K."/>
            <person name="Hogues M."/>
            <person name="Jackson L."/>
            <person name="Jakkamsetti A."/>
            <person name="Javaid M."/>
            <person name="Jiang H."/>
            <person name="Korchina V."/>
            <person name="Kovar C."/>
            <person name="Lara F."/>
            <person name="Lee S."/>
            <person name="Mata R."/>
            <person name="Mathew T."/>
            <person name="Moen C."/>
            <person name="Morales K."/>
            <person name="Munidasa M."/>
            <person name="Nazareth L."/>
            <person name="Ngo R."/>
            <person name="Nguyen L."/>
            <person name="Okwuonu G."/>
            <person name="Ongeri F."/>
            <person name="Patil S."/>
            <person name="Petrosino J."/>
            <person name="Pham C."/>
            <person name="Pham P."/>
            <person name="Pu L.-L."/>
            <person name="Puazo M."/>
            <person name="Raj R."/>
            <person name="Reid J."/>
            <person name="Rouhana J."/>
            <person name="Saada N."/>
            <person name="Shang Y."/>
            <person name="Simmons D."/>
            <person name="Thornton R."/>
            <person name="Warren J."/>
            <person name="Weissenberger G."/>
            <person name="Zhang J."/>
            <person name="Zhang L."/>
            <person name="Zhou C."/>
            <person name="Zhu D."/>
            <person name="Muzny D."/>
            <person name="Worley K."/>
            <person name="Gibbs R."/>
        </authorList>
    </citation>
    <scope>NUCLEOTIDE SEQUENCE [LARGE SCALE GENOMIC DNA]</scope>
    <source>
        <strain evidence="1 2">ATCC 49957</strain>
    </source>
</reference>
<dbReference type="AlphaFoldDB" id="D5RFZ9"/>
<dbReference type="Proteomes" id="UP000005324">
    <property type="component" value="Unassembled WGS sequence"/>
</dbReference>
<comment type="caution">
    <text evidence="1">The sequence shown here is derived from an EMBL/GenBank/DDBJ whole genome shotgun (WGS) entry which is preliminary data.</text>
</comment>
<dbReference type="PANTHER" id="PTHR40254:SF1">
    <property type="entry name" value="BLR0577 PROTEIN"/>
    <property type="match status" value="1"/>
</dbReference>
<feature type="non-terminal residue" evidence="1">
    <location>
        <position position="208"/>
    </location>
</feature>
<organism evidence="1 2">
    <name type="scientific">Pseudoroseomonas cervicalis ATCC 49957</name>
    <dbReference type="NCBI Taxonomy" id="525371"/>
    <lineage>
        <taxon>Bacteria</taxon>
        <taxon>Pseudomonadati</taxon>
        <taxon>Pseudomonadota</taxon>
        <taxon>Alphaproteobacteria</taxon>
        <taxon>Acetobacterales</taxon>
        <taxon>Roseomonadaceae</taxon>
        <taxon>Roseomonas</taxon>
    </lineage>
</organism>
<dbReference type="HOGENOM" id="CLU_100561_0_0_5"/>
<proteinExistence type="predicted"/>
<evidence type="ECO:0000313" key="1">
    <source>
        <dbReference type="EMBL" id="EFH13771.1"/>
    </source>
</evidence>
<protein>
    <submittedName>
        <fullName evidence="1">Uncharacterized protein</fullName>
    </submittedName>
</protein>
<evidence type="ECO:0000313" key="2">
    <source>
        <dbReference type="Proteomes" id="UP000005324"/>
    </source>
</evidence>
<dbReference type="PANTHER" id="PTHR40254">
    <property type="entry name" value="BLR0577 PROTEIN"/>
    <property type="match status" value="1"/>
</dbReference>
<name>D5RFZ9_9PROT</name>
<dbReference type="RefSeq" id="WP_007006465.1">
    <property type="nucleotide sequence ID" value="NZ_GG771103.1"/>
</dbReference>
<accession>D5RFZ9</accession>
<gene>
    <name evidence="1" type="ORF">HMPREF0731_0008</name>
</gene>
<keyword evidence="2" id="KW-1185">Reference proteome</keyword>